<evidence type="ECO:0000313" key="3">
    <source>
        <dbReference type="Proteomes" id="UP000182379"/>
    </source>
</evidence>
<dbReference type="InterPro" id="IPR004843">
    <property type="entry name" value="Calcineurin-like_PHP"/>
</dbReference>
<dbReference type="Gene3D" id="3.60.21.10">
    <property type="match status" value="1"/>
</dbReference>
<dbReference type="PIRSF" id="PIRSF033094">
    <property type="entry name" value="Pesterase_CT488"/>
    <property type="match status" value="1"/>
</dbReference>
<feature type="domain" description="Calcineurin-like phosphoesterase" evidence="1">
    <location>
        <begin position="4"/>
        <end position="213"/>
    </location>
</feature>
<dbReference type="Pfam" id="PF00149">
    <property type="entry name" value="Metallophos"/>
    <property type="match status" value="1"/>
</dbReference>
<dbReference type="SUPFAM" id="SSF56300">
    <property type="entry name" value="Metallo-dependent phosphatases"/>
    <property type="match status" value="1"/>
</dbReference>
<accession>A0A1H2WF07</accession>
<gene>
    <name evidence="2" type="ORF">SAMN05216495_10626</name>
</gene>
<protein>
    <recommendedName>
        <fullName evidence="1">Calcineurin-like phosphoesterase domain-containing protein</fullName>
    </recommendedName>
</protein>
<dbReference type="EMBL" id="FNOP01000006">
    <property type="protein sequence ID" value="SDW79232.1"/>
    <property type="molecule type" value="Genomic_DNA"/>
</dbReference>
<evidence type="ECO:0000313" key="2">
    <source>
        <dbReference type="EMBL" id="SDW79232.1"/>
    </source>
</evidence>
<dbReference type="GO" id="GO:0016787">
    <property type="term" value="F:hydrolase activity"/>
    <property type="evidence" value="ECO:0007669"/>
    <property type="project" value="InterPro"/>
</dbReference>
<organism evidence="2 3">
    <name type="scientific">Acidaminococcus fermentans</name>
    <dbReference type="NCBI Taxonomy" id="905"/>
    <lineage>
        <taxon>Bacteria</taxon>
        <taxon>Bacillati</taxon>
        <taxon>Bacillota</taxon>
        <taxon>Negativicutes</taxon>
        <taxon>Acidaminococcales</taxon>
        <taxon>Acidaminococcaceae</taxon>
        <taxon>Acidaminococcus</taxon>
    </lineage>
</organism>
<comment type="caution">
    <text evidence="2">The sequence shown here is derived from an EMBL/GenBank/DDBJ whole genome shotgun (WGS) entry which is preliminary data.</text>
</comment>
<dbReference type="InterPro" id="IPR014578">
    <property type="entry name" value="Pesterase_CT488"/>
</dbReference>
<sequence length="248" mass="29025">MALFALGDLHLAFQRPEKSMDAMGPVWVRHEEKIWKNCQELVKPEDTLVLLGDHSWGRKMSQCREDLDFIARLPGRKILLRGNHDMFWEAQKTEALNVAYRGKLFFLQNNFAVYRDYALVGTKGFTFEGPFLINRYTGEVLSWDQEAEKHAQKLVRREAIRLEDSFRKAREAGYRKFLVFLHYPPTNILEEDSVFTRMAEEYGAEQVIYAHCHGEGQFQDSILGLHNGIRYRLVSGDYLDFRPEMILD</sequence>
<evidence type="ECO:0000259" key="1">
    <source>
        <dbReference type="Pfam" id="PF00149"/>
    </source>
</evidence>
<dbReference type="Proteomes" id="UP000182379">
    <property type="component" value="Unassembled WGS sequence"/>
</dbReference>
<reference evidence="2 3" key="1">
    <citation type="submission" date="2016-10" db="EMBL/GenBank/DDBJ databases">
        <authorList>
            <person name="Varghese N."/>
            <person name="Submissions S."/>
        </authorList>
    </citation>
    <scope>NUCLEOTIDE SEQUENCE [LARGE SCALE GENOMIC DNA]</scope>
    <source>
        <strain evidence="2 3">WCC6</strain>
    </source>
</reference>
<dbReference type="AlphaFoldDB" id="A0A1H2WF07"/>
<dbReference type="RefSeq" id="WP_074705545.1">
    <property type="nucleotide sequence ID" value="NZ_CBCSNF010000024.1"/>
</dbReference>
<proteinExistence type="predicted"/>
<name>A0A1H2WF07_ACIFE</name>
<dbReference type="InterPro" id="IPR029052">
    <property type="entry name" value="Metallo-depent_PP-like"/>
</dbReference>